<dbReference type="RefSeq" id="XP_022104098.1">
    <property type="nucleotide sequence ID" value="XM_022248406.1"/>
</dbReference>
<dbReference type="AlphaFoldDB" id="A0A8B7ZEL6"/>
<dbReference type="KEGG" id="aplc:110986500"/>
<reference evidence="3" key="1">
    <citation type="submission" date="2025-08" db="UniProtKB">
        <authorList>
            <consortium name="RefSeq"/>
        </authorList>
    </citation>
    <scope>IDENTIFICATION</scope>
</reference>
<keyword evidence="1" id="KW-1133">Transmembrane helix</keyword>
<evidence type="ECO:0000313" key="2">
    <source>
        <dbReference type="Proteomes" id="UP000694845"/>
    </source>
</evidence>
<dbReference type="OrthoDB" id="10181928at2759"/>
<accession>A0A8B7ZEL6</accession>
<keyword evidence="2" id="KW-1185">Reference proteome</keyword>
<proteinExistence type="predicted"/>
<evidence type="ECO:0000313" key="3">
    <source>
        <dbReference type="RefSeq" id="XP_022104098.1"/>
    </source>
</evidence>
<dbReference type="GeneID" id="110986500"/>
<gene>
    <name evidence="3" type="primary">LOC110986500</name>
</gene>
<organism evidence="2 3">
    <name type="scientific">Acanthaster planci</name>
    <name type="common">Crown-of-thorns starfish</name>
    <dbReference type="NCBI Taxonomy" id="133434"/>
    <lineage>
        <taxon>Eukaryota</taxon>
        <taxon>Metazoa</taxon>
        <taxon>Echinodermata</taxon>
        <taxon>Eleutherozoa</taxon>
        <taxon>Asterozoa</taxon>
        <taxon>Asteroidea</taxon>
        <taxon>Valvatacea</taxon>
        <taxon>Valvatida</taxon>
        <taxon>Acanthasteridae</taxon>
        <taxon>Acanthaster</taxon>
    </lineage>
</organism>
<feature type="transmembrane region" description="Helical" evidence="1">
    <location>
        <begin position="54"/>
        <end position="74"/>
    </location>
</feature>
<keyword evidence="1" id="KW-0472">Membrane</keyword>
<evidence type="ECO:0000256" key="1">
    <source>
        <dbReference type="SAM" id="Phobius"/>
    </source>
</evidence>
<dbReference type="Proteomes" id="UP000694845">
    <property type="component" value="Unplaced"/>
</dbReference>
<name>A0A8B7ZEL6_ACAPL</name>
<keyword evidence="1" id="KW-0812">Transmembrane</keyword>
<sequence>MSSGHRLDFPLEVAHWNPIKARAGPAVRQTQRQLTDHSLNFCVHAPTQREQSKMAAKVFFVIFALAVLTAFVMAEYNDDFEGFEDDALVEMVKRGKKAAYHHCIDKYGNPCLCNRKGVPKVCQ</sequence>
<protein>
    <submittedName>
        <fullName evidence="3">Uncharacterized protein LOC110986500 isoform X1</fullName>
    </submittedName>
</protein>